<evidence type="ECO:0000313" key="4">
    <source>
        <dbReference type="Proteomes" id="UP000243081"/>
    </source>
</evidence>
<sequence>MGALVALAILALCGLGGYRVHRRNRNGASVRGVEKRPDDRDLQYGTGGDAQERIGSWEMRGQPKGQSQQTHVHQTADPFDDDAGSDVGGAAPVRARDSF</sequence>
<evidence type="ECO:0000256" key="2">
    <source>
        <dbReference type="SAM" id="SignalP"/>
    </source>
</evidence>
<proteinExistence type="predicted"/>
<evidence type="ECO:0008006" key="5">
    <source>
        <dbReference type="Google" id="ProtNLM"/>
    </source>
</evidence>
<dbReference type="EMBL" id="LUKN01003757">
    <property type="protein sequence ID" value="OAQ96981.1"/>
    <property type="molecule type" value="Genomic_DNA"/>
</dbReference>
<feature type="signal peptide" evidence="2">
    <location>
        <begin position="1"/>
        <end position="16"/>
    </location>
</feature>
<dbReference type="OrthoDB" id="258392at2759"/>
<comment type="caution">
    <text evidence="3">The sequence shown here is derived from an EMBL/GenBank/DDBJ whole genome shotgun (WGS) entry which is preliminary data.</text>
</comment>
<gene>
    <name evidence="3" type="ORF">LLEC1_06985</name>
</gene>
<reference evidence="3 4" key="1">
    <citation type="submission" date="2016-03" db="EMBL/GenBank/DDBJ databases">
        <title>Fine-scale spatial genetic structure of a fungal parasite of coffee scale insects.</title>
        <authorList>
            <person name="Jackson D."/>
            <person name="Zemenick K.A."/>
            <person name="Malloure B."/>
            <person name="Quandt C.A."/>
            <person name="James T.Y."/>
        </authorList>
    </citation>
    <scope>NUCLEOTIDE SEQUENCE [LARGE SCALE GENOMIC DNA]</scope>
    <source>
        <strain evidence="3 4">UM487</strain>
    </source>
</reference>
<keyword evidence="2" id="KW-0732">Signal</keyword>
<feature type="region of interest" description="Disordered" evidence="1">
    <location>
        <begin position="25"/>
        <end position="99"/>
    </location>
</feature>
<feature type="chain" id="PRO_5008104082" description="Secreted protein" evidence="2">
    <location>
        <begin position="17"/>
        <end position="99"/>
    </location>
</feature>
<evidence type="ECO:0000313" key="3">
    <source>
        <dbReference type="EMBL" id="OAQ96981.1"/>
    </source>
</evidence>
<organism evidence="3 4">
    <name type="scientific">Cordyceps confragosa</name>
    <name type="common">Lecanicillium lecanii</name>
    <dbReference type="NCBI Taxonomy" id="2714763"/>
    <lineage>
        <taxon>Eukaryota</taxon>
        <taxon>Fungi</taxon>
        <taxon>Dikarya</taxon>
        <taxon>Ascomycota</taxon>
        <taxon>Pezizomycotina</taxon>
        <taxon>Sordariomycetes</taxon>
        <taxon>Hypocreomycetidae</taxon>
        <taxon>Hypocreales</taxon>
        <taxon>Cordycipitaceae</taxon>
        <taxon>Akanthomyces</taxon>
    </lineage>
</organism>
<dbReference type="AlphaFoldDB" id="A0A179I504"/>
<feature type="compositionally biased region" description="Basic and acidic residues" evidence="1">
    <location>
        <begin position="32"/>
        <end position="42"/>
    </location>
</feature>
<protein>
    <recommendedName>
        <fullName evidence="5">Secreted protein</fullName>
    </recommendedName>
</protein>
<dbReference type="Proteomes" id="UP000243081">
    <property type="component" value="Unassembled WGS sequence"/>
</dbReference>
<keyword evidence="4" id="KW-1185">Reference proteome</keyword>
<feature type="compositionally biased region" description="Polar residues" evidence="1">
    <location>
        <begin position="64"/>
        <end position="73"/>
    </location>
</feature>
<evidence type="ECO:0000256" key="1">
    <source>
        <dbReference type="SAM" id="MobiDB-lite"/>
    </source>
</evidence>
<name>A0A179I504_CORDF</name>
<accession>A0A179I504</accession>